<dbReference type="AlphaFoldDB" id="A0A4R5EQQ8"/>
<dbReference type="InterPro" id="IPR058240">
    <property type="entry name" value="rSAM_sf"/>
</dbReference>
<dbReference type="Pfam" id="PF04055">
    <property type="entry name" value="Radical_SAM"/>
    <property type="match status" value="1"/>
</dbReference>
<keyword evidence="4 14" id="KW-0963">Cytoplasm</keyword>
<feature type="binding site" evidence="14">
    <location>
        <begin position="196"/>
        <end position="197"/>
    </location>
    <ligand>
        <name>S-adenosyl-L-methionine</name>
        <dbReference type="ChEBI" id="CHEBI:59789"/>
    </ligand>
</feature>
<accession>A0A4R5EQQ8</accession>
<dbReference type="SFLD" id="SFLDG01062">
    <property type="entry name" value="methyltransferase_(Class_A)"/>
    <property type="match status" value="1"/>
</dbReference>
<evidence type="ECO:0000256" key="14">
    <source>
        <dbReference type="HAMAP-Rule" id="MF_01849"/>
    </source>
</evidence>
<comment type="miscellaneous">
    <text evidence="14">Reaction proceeds by a ping-pong mechanism involving intermediate methylation of a conserved cysteine residue.</text>
</comment>
<dbReference type="RefSeq" id="WP_132830057.1">
    <property type="nucleotide sequence ID" value="NZ_SMFP01000008.1"/>
</dbReference>
<evidence type="ECO:0000256" key="2">
    <source>
        <dbReference type="ARBA" id="ARBA00007544"/>
    </source>
</evidence>
<feature type="active site" description="Proton acceptor" evidence="14">
    <location>
        <position position="117"/>
    </location>
</feature>
<proteinExistence type="inferred from homology"/>
<dbReference type="PANTHER" id="PTHR30544">
    <property type="entry name" value="23S RRNA METHYLTRANSFERASE"/>
    <property type="match status" value="1"/>
</dbReference>
<evidence type="ECO:0000256" key="13">
    <source>
        <dbReference type="ARBA" id="ARBA00023157"/>
    </source>
</evidence>
<feature type="binding site" evidence="14">
    <location>
        <position position="137"/>
    </location>
    <ligand>
        <name>[4Fe-4S] cluster</name>
        <dbReference type="ChEBI" id="CHEBI:49883"/>
        <note>4Fe-4S-S-AdoMet</note>
    </ligand>
</feature>
<keyword evidence="12 14" id="KW-0411">Iron-sulfur</keyword>
<dbReference type="GO" id="GO:0046872">
    <property type="term" value="F:metal ion binding"/>
    <property type="evidence" value="ECO:0007669"/>
    <property type="project" value="UniProtKB-KW"/>
</dbReference>
<dbReference type="InterPro" id="IPR004383">
    <property type="entry name" value="rRNA_lsu_MTrfase_RlmN/Cfr"/>
</dbReference>
<keyword evidence="17" id="KW-1185">Reference proteome</keyword>
<feature type="binding site" evidence="14">
    <location>
        <position position="228"/>
    </location>
    <ligand>
        <name>S-adenosyl-L-methionine</name>
        <dbReference type="ChEBI" id="CHEBI:59789"/>
    </ligand>
</feature>
<dbReference type="PANTHER" id="PTHR30544:SF5">
    <property type="entry name" value="RADICAL SAM CORE DOMAIN-CONTAINING PROTEIN"/>
    <property type="match status" value="1"/>
</dbReference>
<keyword evidence="10 14" id="KW-0479">Metal-binding</keyword>
<dbReference type="Proteomes" id="UP000294662">
    <property type="component" value="Unassembled WGS sequence"/>
</dbReference>
<evidence type="ECO:0000256" key="5">
    <source>
        <dbReference type="ARBA" id="ARBA00022552"/>
    </source>
</evidence>
<feature type="binding site" evidence="14">
    <location>
        <position position="329"/>
    </location>
    <ligand>
        <name>S-adenosyl-L-methionine</name>
        <dbReference type="ChEBI" id="CHEBI:59789"/>
    </ligand>
</feature>
<keyword evidence="13 14" id="KW-1015">Disulfide bond</keyword>
<comment type="caution">
    <text evidence="14">Lacks conserved residue(s) required for the propagation of feature annotation.</text>
</comment>
<dbReference type="EMBL" id="SMFP01000008">
    <property type="protein sequence ID" value="TDE37121.1"/>
    <property type="molecule type" value="Genomic_DNA"/>
</dbReference>
<dbReference type="CDD" id="cd01335">
    <property type="entry name" value="Radical_SAM"/>
    <property type="match status" value="1"/>
</dbReference>
<comment type="cofactor">
    <cofactor evidence="14">
        <name>[4Fe-4S] cluster</name>
        <dbReference type="ChEBI" id="CHEBI:49883"/>
    </cofactor>
    <text evidence="14">Binds 1 [4Fe-4S] cluster. The cluster is coordinated with 3 cysteines and an exchangeable S-adenosyl-L-methionine.</text>
</comment>
<dbReference type="InterPro" id="IPR007197">
    <property type="entry name" value="rSAM"/>
</dbReference>
<feature type="binding site" evidence="14">
    <location>
        <begin position="250"/>
        <end position="252"/>
    </location>
    <ligand>
        <name>S-adenosyl-L-methionine</name>
        <dbReference type="ChEBI" id="CHEBI:59789"/>
    </ligand>
</feature>
<dbReference type="SFLD" id="SFLDS00029">
    <property type="entry name" value="Radical_SAM"/>
    <property type="match status" value="1"/>
</dbReference>
<comment type="subcellular location">
    <subcellularLocation>
        <location evidence="1 14">Cytoplasm</location>
    </subcellularLocation>
</comment>
<evidence type="ECO:0000259" key="15">
    <source>
        <dbReference type="PROSITE" id="PS51918"/>
    </source>
</evidence>
<keyword evidence="5 14" id="KW-0698">rRNA processing</keyword>
<dbReference type="SUPFAM" id="SSF102114">
    <property type="entry name" value="Radical SAM enzymes"/>
    <property type="match status" value="1"/>
</dbReference>
<dbReference type="GO" id="GO:0019843">
    <property type="term" value="F:rRNA binding"/>
    <property type="evidence" value="ECO:0007669"/>
    <property type="project" value="UniProtKB-UniRule"/>
</dbReference>
<dbReference type="Gene3D" id="3.20.20.70">
    <property type="entry name" value="Aldolase class I"/>
    <property type="match status" value="1"/>
</dbReference>
<feature type="domain" description="Radical SAM core" evidence="15">
    <location>
        <begin position="123"/>
        <end position="367"/>
    </location>
</feature>
<dbReference type="NCBIfam" id="TIGR00048">
    <property type="entry name" value="rRNA_mod_RlmN"/>
    <property type="match status" value="1"/>
</dbReference>
<organism evidence="16 17">
    <name type="scientific">Antarcticimicrobium sediminis</name>
    <dbReference type="NCBI Taxonomy" id="2546227"/>
    <lineage>
        <taxon>Bacteria</taxon>
        <taxon>Pseudomonadati</taxon>
        <taxon>Pseudomonadota</taxon>
        <taxon>Alphaproteobacteria</taxon>
        <taxon>Rhodobacterales</taxon>
        <taxon>Paracoccaceae</taxon>
        <taxon>Antarcticimicrobium</taxon>
    </lineage>
</organism>
<dbReference type="InterPro" id="IPR013785">
    <property type="entry name" value="Aldolase_TIM"/>
</dbReference>
<evidence type="ECO:0000256" key="12">
    <source>
        <dbReference type="ARBA" id="ARBA00023014"/>
    </source>
</evidence>
<dbReference type="GO" id="GO:0005737">
    <property type="term" value="C:cytoplasm"/>
    <property type="evidence" value="ECO:0007669"/>
    <property type="project" value="UniProtKB-SubCell"/>
</dbReference>
<dbReference type="SFLD" id="SFLDF00275">
    <property type="entry name" value="adenosine_C2_methyltransferase"/>
    <property type="match status" value="1"/>
</dbReference>
<dbReference type="GO" id="GO:0000049">
    <property type="term" value="F:tRNA binding"/>
    <property type="evidence" value="ECO:0007669"/>
    <property type="project" value="UniProtKB-UniRule"/>
</dbReference>
<keyword evidence="11 14" id="KW-0408">Iron</keyword>
<evidence type="ECO:0000256" key="4">
    <source>
        <dbReference type="ARBA" id="ARBA00022490"/>
    </source>
</evidence>
<keyword evidence="3 14" id="KW-0004">4Fe-4S</keyword>
<dbReference type="InterPro" id="IPR027492">
    <property type="entry name" value="RNA_MTrfase_RlmN"/>
</dbReference>
<comment type="similarity">
    <text evidence="2 14">Belongs to the radical SAM superfamily. RlmN family.</text>
</comment>
<evidence type="ECO:0000256" key="11">
    <source>
        <dbReference type="ARBA" id="ARBA00023004"/>
    </source>
</evidence>
<protein>
    <recommendedName>
        <fullName evidence="14">Dual-specificity RNA methyltransferase RlmN</fullName>
        <ecNumber evidence="14">2.1.1.192</ecNumber>
    </recommendedName>
    <alternativeName>
        <fullName evidence="14">23S rRNA (adenine(2503)-C(2))-methyltransferase</fullName>
    </alternativeName>
    <alternativeName>
        <fullName evidence="14">23S rRNA m2A2503 methyltransferase</fullName>
    </alternativeName>
    <alternativeName>
        <fullName evidence="14">Ribosomal RNA large subunit methyltransferase N</fullName>
    </alternativeName>
    <alternativeName>
        <fullName evidence="14">tRNA (adenine(37)-C(2))-methyltransferase</fullName>
    </alternativeName>
    <alternativeName>
        <fullName evidence="14">tRNA m2A37 methyltransferase</fullName>
    </alternativeName>
</protein>
<dbReference type="HAMAP" id="MF_01849">
    <property type="entry name" value="RNA_methyltr_RlmN"/>
    <property type="match status" value="1"/>
</dbReference>
<evidence type="ECO:0000313" key="16">
    <source>
        <dbReference type="EMBL" id="TDE37121.1"/>
    </source>
</evidence>
<name>A0A4R5EQQ8_9RHOB</name>
<evidence type="ECO:0000313" key="17">
    <source>
        <dbReference type="Proteomes" id="UP000294662"/>
    </source>
</evidence>
<comment type="catalytic activity">
    <reaction evidence="14">
        <text>adenosine(2503) in 23S rRNA + 2 reduced [2Fe-2S]-[ferredoxin] + 2 S-adenosyl-L-methionine = 2-methyladenosine(2503) in 23S rRNA + 5'-deoxyadenosine + L-methionine + 2 oxidized [2Fe-2S]-[ferredoxin] + S-adenosyl-L-homocysteine</text>
        <dbReference type="Rhea" id="RHEA:42916"/>
        <dbReference type="Rhea" id="RHEA-COMP:10000"/>
        <dbReference type="Rhea" id="RHEA-COMP:10001"/>
        <dbReference type="Rhea" id="RHEA-COMP:10152"/>
        <dbReference type="Rhea" id="RHEA-COMP:10282"/>
        <dbReference type="ChEBI" id="CHEBI:17319"/>
        <dbReference type="ChEBI" id="CHEBI:33737"/>
        <dbReference type="ChEBI" id="CHEBI:33738"/>
        <dbReference type="ChEBI" id="CHEBI:57844"/>
        <dbReference type="ChEBI" id="CHEBI:57856"/>
        <dbReference type="ChEBI" id="CHEBI:59789"/>
        <dbReference type="ChEBI" id="CHEBI:74411"/>
        <dbReference type="ChEBI" id="CHEBI:74497"/>
        <dbReference type="EC" id="2.1.1.192"/>
    </reaction>
</comment>
<dbReference type="PROSITE" id="PS51918">
    <property type="entry name" value="RADICAL_SAM"/>
    <property type="match status" value="1"/>
</dbReference>
<keyword evidence="9 14" id="KW-0819">tRNA processing</keyword>
<feature type="binding site" evidence="14">
    <location>
        <position position="141"/>
    </location>
    <ligand>
        <name>[4Fe-4S] cluster</name>
        <dbReference type="ChEBI" id="CHEBI:49883"/>
        <note>4Fe-4S-S-AdoMet</note>
    </ligand>
</feature>
<dbReference type="GO" id="GO:0051539">
    <property type="term" value="F:4 iron, 4 sulfur cluster binding"/>
    <property type="evidence" value="ECO:0007669"/>
    <property type="project" value="UniProtKB-UniRule"/>
</dbReference>
<evidence type="ECO:0000256" key="6">
    <source>
        <dbReference type="ARBA" id="ARBA00022603"/>
    </source>
</evidence>
<gene>
    <name evidence="14 16" type="primary">rlmN</name>
    <name evidence="16" type="ORF">E1B25_13580</name>
</gene>
<evidence type="ECO:0000256" key="3">
    <source>
        <dbReference type="ARBA" id="ARBA00022485"/>
    </source>
</evidence>
<dbReference type="EC" id="2.1.1.192" evidence="14"/>
<comment type="caution">
    <text evidence="16">The sequence shown here is derived from an EMBL/GenBank/DDBJ whole genome shotgun (WGS) entry which is preliminary data.</text>
</comment>
<dbReference type="GO" id="GO:0030488">
    <property type="term" value="P:tRNA methylation"/>
    <property type="evidence" value="ECO:0007669"/>
    <property type="project" value="UniProtKB-UniRule"/>
</dbReference>
<comment type="catalytic activity">
    <reaction evidence="14">
        <text>adenosine(37) in tRNA + 2 reduced [2Fe-2S]-[ferredoxin] + 2 S-adenosyl-L-methionine = 2-methyladenosine(37) in tRNA + 5'-deoxyadenosine + L-methionine + 2 oxidized [2Fe-2S]-[ferredoxin] + S-adenosyl-L-homocysteine</text>
        <dbReference type="Rhea" id="RHEA:43332"/>
        <dbReference type="Rhea" id="RHEA-COMP:10000"/>
        <dbReference type="Rhea" id="RHEA-COMP:10001"/>
        <dbReference type="Rhea" id="RHEA-COMP:10162"/>
        <dbReference type="Rhea" id="RHEA-COMP:10485"/>
        <dbReference type="ChEBI" id="CHEBI:17319"/>
        <dbReference type="ChEBI" id="CHEBI:33737"/>
        <dbReference type="ChEBI" id="CHEBI:33738"/>
        <dbReference type="ChEBI" id="CHEBI:57844"/>
        <dbReference type="ChEBI" id="CHEBI:57856"/>
        <dbReference type="ChEBI" id="CHEBI:59789"/>
        <dbReference type="ChEBI" id="CHEBI:74411"/>
        <dbReference type="ChEBI" id="CHEBI:74497"/>
        <dbReference type="EC" id="2.1.1.192"/>
    </reaction>
</comment>
<keyword evidence="6 14" id="KW-0489">Methyltransferase</keyword>
<keyword evidence="8 14" id="KW-0949">S-adenosyl-L-methionine</keyword>
<dbReference type="GO" id="GO:0070475">
    <property type="term" value="P:rRNA base methylation"/>
    <property type="evidence" value="ECO:0007669"/>
    <property type="project" value="UniProtKB-UniRule"/>
</dbReference>
<dbReference type="InterPro" id="IPR048641">
    <property type="entry name" value="RlmN_N"/>
</dbReference>
<dbReference type="PIRSF" id="PIRSF006004">
    <property type="entry name" value="CHP00048"/>
    <property type="match status" value="1"/>
</dbReference>
<evidence type="ECO:0000256" key="7">
    <source>
        <dbReference type="ARBA" id="ARBA00022679"/>
    </source>
</evidence>
<feature type="binding site" evidence="14">
    <location>
        <position position="144"/>
    </location>
    <ligand>
        <name>[4Fe-4S] cluster</name>
        <dbReference type="ChEBI" id="CHEBI:49883"/>
        <note>4Fe-4S-S-AdoMet</note>
    </ligand>
</feature>
<evidence type="ECO:0000256" key="10">
    <source>
        <dbReference type="ARBA" id="ARBA00022723"/>
    </source>
</evidence>
<dbReference type="Gene3D" id="1.10.150.530">
    <property type="match status" value="1"/>
</dbReference>
<feature type="active site" description="S-methylcysteine intermediate" evidence="14">
    <location>
        <position position="372"/>
    </location>
</feature>
<dbReference type="InterPro" id="IPR040072">
    <property type="entry name" value="Methyltransferase_A"/>
</dbReference>
<dbReference type="GO" id="GO:0070040">
    <property type="term" value="F:rRNA (adenine(2503)-C2-)-methyltransferase activity"/>
    <property type="evidence" value="ECO:0007669"/>
    <property type="project" value="UniProtKB-UniRule"/>
</dbReference>
<reference evidence="16 17" key="1">
    <citation type="submission" date="2019-03" db="EMBL/GenBank/DDBJ databases">
        <authorList>
            <person name="Zhang S."/>
        </authorList>
    </citation>
    <scope>NUCLEOTIDE SEQUENCE [LARGE SCALE GENOMIC DNA]</scope>
    <source>
        <strain evidence="16 17">S4J41</strain>
    </source>
</reference>
<evidence type="ECO:0000256" key="8">
    <source>
        <dbReference type="ARBA" id="ARBA00022691"/>
    </source>
</evidence>
<dbReference type="OrthoDB" id="9793973at2"/>
<comment type="function">
    <text evidence="14">Specifically methylates position 2 of adenine 2503 in 23S rRNA and position 2 of adenine 37 in tRNAs. m2A2503 modification seems to play a crucial role in the proofreading step occurring at the peptidyl transferase center and thus would serve to optimize ribosomal fidelity.</text>
</comment>
<sequence>MSAPISAPITQDVMTIPRKLPEGPINLVGLTRDQMHAALIAVGTPEKQTKMRVNQLWQWIYQWGARDFAQMTNLSKPYRALLAEHFTIAIPEVVSKQVSSDGTRKYLVRIAGGHEVEVVYIPEEDRGTLCVSSQVGCTLTCSFCHTGTQKLVRNLTAGEIVGQVMMARDDLDEWPVPGARNDESRLLSNVVLMGMGEPLYNFDNVRDAMKIAMDPEGIQLSRRRITLSTSGVVPEIARTAEEIGCQLAISFHATTDEVRDFLVPINKRWNIEVLLAALASYPKVSNSERITFEYVMLNGVNDTDADAHRLVKLIRDHKIPAKINLIPFNEWPGAPYKRSSNNRIRAFADILYQAGFASPVRTPRGEDIMAACGQLKSATERARKSRKQIEAEAGLGG</sequence>
<dbReference type="GO" id="GO:0002935">
    <property type="term" value="F:tRNA (adenine(37)-C2)-methyltransferase activity"/>
    <property type="evidence" value="ECO:0007669"/>
    <property type="project" value="UniProtKB-UniRule"/>
</dbReference>
<dbReference type="FunFam" id="3.20.20.70:FF:000008">
    <property type="entry name" value="Dual-specificity RNA methyltransferase RlmN"/>
    <property type="match status" value="1"/>
</dbReference>
<evidence type="ECO:0000256" key="9">
    <source>
        <dbReference type="ARBA" id="ARBA00022694"/>
    </source>
</evidence>
<evidence type="ECO:0000256" key="1">
    <source>
        <dbReference type="ARBA" id="ARBA00004496"/>
    </source>
</evidence>
<dbReference type="Pfam" id="PF21016">
    <property type="entry name" value="RlmN_N"/>
    <property type="match status" value="1"/>
</dbReference>
<keyword evidence="7 14" id="KW-0808">Transferase</keyword>